<evidence type="ECO:0000259" key="6">
    <source>
        <dbReference type="Pfam" id="PF00496"/>
    </source>
</evidence>
<keyword evidence="2" id="KW-0805">Transcription regulation</keyword>
<dbReference type="InterPro" id="IPR000914">
    <property type="entry name" value="SBP_5_dom"/>
</dbReference>
<dbReference type="InterPro" id="IPR025370">
    <property type="entry name" value="SgrR_HTH_N"/>
</dbReference>
<dbReference type="EMBL" id="CALSBS010000004">
    <property type="protein sequence ID" value="CAH6636519.1"/>
    <property type="molecule type" value="Genomic_DNA"/>
</dbReference>
<dbReference type="InterPro" id="IPR036388">
    <property type="entry name" value="WH-like_DNA-bd_sf"/>
</dbReference>
<dbReference type="InterPro" id="IPR039424">
    <property type="entry name" value="SBP_5"/>
</dbReference>
<keyword evidence="4" id="KW-0010">Activator</keyword>
<proteinExistence type="predicted"/>
<dbReference type="CDD" id="cd08507">
    <property type="entry name" value="PBP2_SgrR_like"/>
    <property type="match status" value="1"/>
</dbReference>
<dbReference type="Proteomes" id="UP001152651">
    <property type="component" value="Unassembled WGS sequence"/>
</dbReference>
<evidence type="ECO:0000256" key="4">
    <source>
        <dbReference type="ARBA" id="ARBA00023159"/>
    </source>
</evidence>
<organism evidence="8 9">
    <name type="scientific">Pseudocitrobacter vendiensis</name>
    <dbReference type="NCBI Taxonomy" id="2488306"/>
    <lineage>
        <taxon>Bacteria</taxon>
        <taxon>Pseudomonadati</taxon>
        <taxon>Pseudomonadota</taxon>
        <taxon>Gammaproteobacteria</taxon>
        <taxon>Enterobacterales</taxon>
        <taxon>Enterobacteriaceae</taxon>
        <taxon>Pseudocitrobacter</taxon>
    </lineage>
</organism>
<evidence type="ECO:0000259" key="7">
    <source>
        <dbReference type="Pfam" id="PF12793"/>
    </source>
</evidence>
<dbReference type="NCBIfam" id="NF010149">
    <property type="entry name" value="PRK13626.1"/>
    <property type="match status" value="1"/>
</dbReference>
<comment type="caution">
    <text evidence="8">The sequence shown here is derived from an EMBL/GenBank/DDBJ whole genome shotgun (WGS) entry which is preliminary data.</text>
</comment>
<feature type="domain" description="Transcriptional regulator SgrR N-terminal HTH" evidence="7">
    <location>
        <begin position="5"/>
        <end position="118"/>
    </location>
</feature>
<dbReference type="Pfam" id="PF12793">
    <property type="entry name" value="SgrR_N"/>
    <property type="match status" value="1"/>
</dbReference>
<dbReference type="SUPFAM" id="SSF46785">
    <property type="entry name" value="Winged helix' DNA-binding domain"/>
    <property type="match status" value="1"/>
</dbReference>
<keyword evidence="5" id="KW-0804">Transcription</keyword>
<dbReference type="InterPro" id="IPR036390">
    <property type="entry name" value="WH_DNA-bd_sf"/>
</dbReference>
<keyword evidence="3" id="KW-0238">DNA-binding</keyword>
<reference evidence="8" key="1">
    <citation type="submission" date="2022-05" db="EMBL/GenBank/DDBJ databases">
        <authorList>
            <person name="Blom J."/>
        </authorList>
    </citation>
    <scope>NUCLEOTIDE SEQUENCE</scope>
    <source>
        <strain evidence="8">Type strain: CPO20170097</strain>
    </source>
</reference>
<evidence type="ECO:0000313" key="9">
    <source>
        <dbReference type="Proteomes" id="UP001152651"/>
    </source>
</evidence>
<evidence type="ECO:0000256" key="2">
    <source>
        <dbReference type="ARBA" id="ARBA00023015"/>
    </source>
</evidence>
<keyword evidence="9" id="KW-1185">Reference proteome</keyword>
<evidence type="ECO:0000313" key="8">
    <source>
        <dbReference type="EMBL" id="CAH6636519.1"/>
    </source>
</evidence>
<dbReference type="SUPFAM" id="SSF53850">
    <property type="entry name" value="Periplasmic binding protein-like II"/>
    <property type="match status" value="1"/>
</dbReference>
<name>A0ABM9F6V8_9ENTR</name>
<gene>
    <name evidence="8" type="ORF">FBBNIHIM_06780</name>
</gene>
<accession>A0ABM9F6V8</accession>
<feature type="domain" description="Solute-binding protein family 5" evidence="6">
    <location>
        <begin position="164"/>
        <end position="308"/>
    </location>
</feature>
<sequence>MPSGRLQQQFIRLWQCCDGKAQETTLNELAELLSCSRRHMRTLLNTMEARGWLTWEAEAGRGKRSRLTFLYTGLALQQQRAEDLLEQDRIDQLVQLVGDKSTVRQMLVSHLGRSFRQGRHILRVLYYRPMQNLLPGTALRRSETHIARQIFSALTRINEENGELEADIAHHWKEISPLHWRFYLRPGIHFHNGRELEMEDVIHSLERINRLPLYSHITQIVSPTAWTLDIHLSHADRWLPWLLGHTPAMILPHEWSSMPHFSRQPVGTGPYAVVRNNQNQLKIHAFEEYFGFRALIDEVNVWVLPDVAEDVSCGLTLQGTTQSEQAVESRLEEGCYYLLFDARAPRGANLRVRQWLSHVLSPANLLYHASEQYQQYWFPAYGLLPRWHHAHSKTSEKPAGLERVTLGFYRDHVEHRVIAEIMRKLLAEHHVTLDINEVDYDQWHSGEVVSDVWLNSANFTLPLDFSLFAHLCEVPLLQHCIVRDWQADIRQWHAGELDLPTWCKQLLEHQAIVPLIHHWLRIQGQRSMRGVRMNTLGWFDFKSAWFAPPDP</sequence>
<evidence type="ECO:0000256" key="5">
    <source>
        <dbReference type="ARBA" id="ARBA00023163"/>
    </source>
</evidence>
<dbReference type="PANTHER" id="PTHR30290:SF72">
    <property type="entry name" value="HTH-TYPE TRANSCRIPTIONAL REGULATOR SGRR"/>
    <property type="match status" value="1"/>
</dbReference>
<dbReference type="Gene3D" id="3.40.190.10">
    <property type="entry name" value="Periplasmic binding protein-like II"/>
    <property type="match status" value="1"/>
</dbReference>
<evidence type="ECO:0000256" key="1">
    <source>
        <dbReference type="ARBA" id="ARBA00022491"/>
    </source>
</evidence>
<dbReference type="Pfam" id="PF00496">
    <property type="entry name" value="SBP_bac_5"/>
    <property type="match status" value="1"/>
</dbReference>
<dbReference type="Gene3D" id="1.10.10.10">
    <property type="entry name" value="Winged helix-like DNA-binding domain superfamily/Winged helix DNA-binding domain"/>
    <property type="match status" value="1"/>
</dbReference>
<keyword evidence="1" id="KW-0678">Repressor</keyword>
<evidence type="ECO:0000256" key="3">
    <source>
        <dbReference type="ARBA" id="ARBA00023125"/>
    </source>
</evidence>
<dbReference type="PANTHER" id="PTHR30290">
    <property type="entry name" value="PERIPLASMIC BINDING COMPONENT OF ABC TRANSPORTER"/>
    <property type="match status" value="1"/>
</dbReference>
<protein>
    <submittedName>
        <fullName evidence="8">ABC-type putative transport system, periplasmic component</fullName>
    </submittedName>
</protein>
<dbReference type="RefSeq" id="WP_149463088.1">
    <property type="nucleotide sequence ID" value="NZ_CALSBS010000004.1"/>
</dbReference>
<dbReference type="InterPro" id="IPR023767">
    <property type="entry name" value="Tscrpt_reg_SgrR"/>
</dbReference>